<evidence type="ECO:0000313" key="4">
    <source>
        <dbReference type="EMBL" id="CAF1997440.1"/>
    </source>
</evidence>
<protein>
    <submittedName>
        <fullName evidence="2">Uncharacterized protein</fullName>
    </submittedName>
</protein>
<comment type="caution">
    <text evidence="2">The sequence shown here is derived from an EMBL/GenBank/DDBJ whole genome shotgun (WGS) entry which is preliminary data.</text>
</comment>
<evidence type="ECO:0000313" key="3">
    <source>
        <dbReference type="EMBL" id="CAF1625743.1"/>
    </source>
</evidence>
<dbReference type="Proteomes" id="UP000676336">
    <property type="component" value="Unassembled WGS sequence"/>
</dbReference>
<dbReference type="Proteomes" id="UP000663834">
    <property type="component" value="Unassembled WGS sequence"/>
</dbReference>
<evidence type="ECO:0000256" key="1">
    <source>
        <dbReference type="SAM" id="MobiDB-lite"/>
    </source>
</evidence>
<feature type="compositionally biased region" description="Basic and acidic residues" evidence="1">
    <location>
        <begin position="113"/>
        <end position="122"/>
    </location>
</feature>
<feature type="region of interest" description="Disordered" evidence="1">
    <location>
        <begin position="51"/>
        <end position="137"/>
    </location>
</feature>
<dbReference type="EMBL" id="CAJNOV010006693">
    <property type="protein sequence ID" value="CAF1255318.1"/>
    <property type="molecule type" value="Genomic_DNA"/>
</dbReference>
<dbReference type="EMBL" id="CAJNRE010002908">
    <property type="protein sequence ID" value="CAF1997440.1"/>
    <property type="molecule type" value="Genomic_DNA"/>
</dbReference>
<evidence type="ECO:0000313" key="8">
    <source>
        <dbReference type="EMBL" id="CAF4941836.1"/>
    </source>
</evidence>
<dbReference type="Proteomes" id="UP000681720">
    <property type="component" value="Unassembled WGS sequence"/>
</dbReference>
<reference evidence="2" key="1">
    <citation type="submission" date="2021-02" db="EMBL/GenBank/DDBJ databases">
        <authorList>
            <person name="Nowell W R."/>
        </authorList>
    </citation>
    <scope>NUCLEOTIDE SEQUENCE</scope>
</reference>
<evidence type="ECO:0000313" key="6">
    <source>
        <dbReference type="EMBL" id="CAF3849262.1"/>
    </source>
</evidence>
<dbReference type="EMBL" id="CAJNOW010013865">
    <property type="protein sequence ID" value="CAF1625743.1"/>
    <property type="molecule type" value="Genomic_DNA"/>
</dbReference>
<dbReference type="EMBL" id="CAJOBH010182106">
    <property type="protein sequence ID" value="CAF4941836.1"/>
    <property type="molecule type" value="Genomic_DNA"/>
</dbReference>
<dbReference type="OrthoDB" id="10366170at2759"/>
<dbReference type="Proteomes" id="UP000681967">
    <property type="component" value="Unassembled WGS sequence"/>
</dbReference>
<evidence type="ECO:0000313" key="10">
    <source>
        <dbReference type="Proteomes" id="UP000663855"/>
    </source>
</evidence>
<feature type="compositionally biased region" description="Basic and acidic residues" evidence="1">
    <location>
        <begin position="71"/>
        <end position="83"/>
    </location>
</feature>
<evidence type="ECO:0000313" key="5">
    <source>
        <dbReference type="EMBL" id="CAF2040903.1"/>
    </source>
</evidence>
<dbReference type="EMBL" id="CAJOBI010000860">
    <property type="protein sequence ID" value="CAF3849262.1"/>
    <property type="molecule type" value="Genomic_DNA"/>
</dbReference>
<dbReference type="Proteomes" id="UP000663855">
    <property type="component" value="Unassembled WGS sequence"/>
</dbReference>
<dbReference type="Proteomes" id="UP000663887">
    <property type="component" value="Unassembled WGS sequence"/>
</dbReference>
<name>A0A815ACS1_9BILA</name>
<dbReference type="Proteomes" id="UP000663842">
    <property type="component" value="Unassembled WGS sequence"/>
</dbReference>
<evidence type="ECO:0000313" key="7">
    <source>
        <dbReference type="EMBL" id="CAF3905068.1"/>
    </source>
</evidence>
<sequence length="137" mass="15788">MHLLRIFLAIGLCSTFLLISNGASLLHRRPGSWITQESDDFDMKLKFEFDDSSASSEESDETKLKSKFYKGHSDEDHRSKDDNNQQIIEASKSNENPKESNSHSIEQNDSDEDYGRSDAARFDEDDYRMLLQTSDER</sequence>
<proteinExistence type="predicted"/>
<evidence type="ECO:0000313" key="2">
    <source>
        <dbReference type="EMBL" id="CAF1255318.1"/>
    </source>
</evidence>
<evidence type="ECO:0000313" key="9">
    <source>
        <dbReference type="EMBL" id="CAF4978396.1"/>
    </source>
</evidence>
<accession>A0A815ACS1</accession>
<organism evidence="2 10">
    <name type="scientific">Rotaria magnacalcarata</name>
    <dbReference type="NCBI Taxonomy" id="392030"/>
    <lineage>
        <taxon>Eukaryota</taxon>
        <taxon>Metazoa</taxon>
        <taxon>Spiralia</taxon>
        <taxon>Gnathifera</taxon>
        <taxon>Rotifera</taxon>
        <taxon>Eurotatoria</taxon>
        <taxon>Bdelloidea</taxon>
        <taxon>Philodinida</taxon>
        <taxon>Philodinidae</taxon>
        <taxon>Rotaria</taxon>
    </lineage>
</organism>
<dbReference type="Proteomes" id="UP000663824">
    <property type="component" value="Unassembled WGS sequence"/>
</dbReference>
<dbReference type="EMBL" id="CAJNRG010001915">
    <property type="protein sequence ID" value="CAF2040903.1"/>
    <property type="molecule type" value="Genomic_DNA"/>
</dbReference>
<gene>
    <name evidence="8" type="ORF">BYL167_LOCUS53685</name>
    <name evidence="2" type="ORF">CJN711_LOCUS14699</name>
    <name evidence="9" type="ORF">GIL414_LOCUS55878</name>
    <name evidence="3" type="ORF">KQP761_LOCUS25327</name>
    <name evidence="4" type="ORF">MBJ925_LOCUS8073</name>
    <name evidence="6" type="ORF">SMN809_LOCUS3922</name>
    <name evidence="7" type="ORF">UXM345_LOCUS10757</name>
    <name evidence="5" type="ORF">XDN619_LOCUS6644</name>
</gene>
<dbReference type="EMBL" id="CAJOBF010001041">
    <property type="protein sequence ID" value="CAF3905068.1"/>
    <property type="molecule type" value="Genomic_DNA"/>
</dbReference>
<dbReference type="AlphaFoldDB" id="A0A815ACS1"/>
<dbReference type="EMBL" id="CAJOBJ010199244">
    <property type="protein sequence ID" value="CAF4978396.1"/>
    <property type="molecule type" value="Genomic_DNA"/>
</dbReference>